<proteinExistence type="predicted"/>
<dbReference type="EMBL" id="ACCL02000004">
    <property type="protein sequence ID" value="EET61920.1"/>
    <property type="molecule type" value="Genomic_DNA"/>
</dbReference>
<dbReference type="Proteomes" id="UP000005561">
    <property type="component" value="Unassembled WGS sequence"/>
</dbReference>
<accession>C6LBW7</accession>
<name>C6LBW7_9FIRM</name>
<dbReference type="AlphaFoldDB" id="C6LBW7"/>
<keyword evidence="2" id="KW-1185">Reference proteome</keyword>
<reference evidence="1" key="1">
    <citation type="submission" date="2009-07" db="EMBL/GenBank/DDBJ databases">
        <authorList>
            <person name="Weinstock G."/>
            <person name="Sodergren E."/>
            <person name="Clifton S."/>
            <person name="Fulton L."/>
            <person name="Fulton B."/>
            <person name="Courtney L."/>
            <person name="Fronick C."/>
            <person name="Harrison M."/>
            <person name="Strong C."/>
            <person name="Farmer C."/>
            <person name="Delahaunty K."/>
            <person name="Markovic C."/>
            <person name="Hall O."/>
            <person name="Minx P."/>
            <person name="Tomlinson C."/>
            <person name="Mitreva M."/>
            <person name="Nelson J."/>
            <person name="Hou S."/>
            <person name="Wollam A."/>
            <person name="Pepin K.H."/>
            <person name="Johnson M."/>
            <person name="Bhonagiri V."/>
            <person name="Nash W.E."/>
            <person name="Warren W."/>
            <person name="Chinwalla A."/>
            <person name="Mardis E.R."/>
            <person name="Wilson R.K."/>
        </authorList>
    </citation>
    <scope>NUCLEOTIDE SEQUENCE [LARGE SCALE GENOMIC DNA]</scope>
    <source>
        <strain evidence="1">DSM 14469</strain>
    </source>
</reference>
<evidence type="ECO:0000313" key="1">
    <source>
        <dbReference type="EMBL" id="EET61920.1"/>
    </source>
</evidence>
<dbReference type="InterPro" id="IPR010982">
    <property type="entry name" value="Lambda_DNA-bd_dom_sf"/>
</dbReference>
<protein>
    <submittedName>
        <fullName evidence="1">Uncharacterized protein</fullName>
    </submittedName>
</protein>
<dbReference type="SUPFAM" id="SSF47413">
    <property type="entry name" value="lambda repressor-like DNA-binding domains"/>
    <property type="match status" value="1"/>
</dbReference>
<organism evidence="1 2">
    <name type="scientific">Marvinbryantia formatexigens DSM 14469</name>
    <dbReference type="NCBI Taxonomy" id="478749"/>
    <lineage>
        <taxon>Bacteria</taxon>
        <taxon>Bacillati</taxon>
        <taxon>Bacillota</taxon>
        <taxon>Clostridia</taxon>
        <taxon>Lachnospirales</taxon>
        <taxon>Lachnospiraceae</taxon>
        <taxon>Marvinbryantia</taxon>
    </lineage>
</organism>
<evidence type="ECO:0000313" key="2">
    <source>
        <dbReference type="Proteomes" id="UP000005561"/>
    </source>
</evidence>
<dbReference type="GO" id="GO:0003677">
    <property type="term" value="F:DNA binding"/>
    <property type="evidence" value="ECO:0007669"/>
    <property type="project" value="InterPro"/>
</dbReference>
<gene>
    <name evidence="1" type="ORF">BRYFOR_06112</name>
</gene>
<sequence length="169" mass="19604">MRRHRIKATEKQKRGGCLIFDSKNGENMENFNQISTDEIINQIKEAPIQFSEKRLDTIPGIRFEDYLAELMERYHCTPGQLIIRTCLSKPYIYQVLKGERVPGRDVILRISLAMKASVDETQRMLTLAEKGVLYPKVKRDAAILCCIEAKRSLEYTNLFLEEHGEKKLL</sequence>
<comment type="caution">
    <text evidence="1">The sequence shown here is derived from an EMBL/GenBank/DDBJ whole genome shotgun (WGS) entry which is preliminary data.</text>
</comment>
<dbReference type="STRING" id="168384.SAMN05660368_00537"/>